<evidence type="ECO:0000313" key="3">
    <source>
        <dbReference type="Proteomes" id="UP001499987"/>
    </source>
</evidence>
<gene>
    <name evidence="2" type="ORF">GCM10009663_26910</name>
</gene>
<keyword evidence="3" id="KW-1185">Reference proteome</keyword>
<sequence length="196" mass="21755">MGYHTEFTGRIEVVPPLNTAERTYLRKFAGSRRMDRDAGPYYVDGPPHRPFGPSGRAGNDDVRDANRPPAGQPGLWCHWEPVEDGSGIEWNGAEKFYFATEWMTYLVDHFLKPGAAAQGHPGFEHFTFDHVLNGTIEAVGEEPGDEWQLLVRDNTVSAIAPDPGEPDWMCETCLRIVASEDTACCAHAETVPVWPA</sequence>
<dbReference type="RefSeq" id="WP_344623809.1">
    <property type="nucleotide sequence ID" value="NZ_BAAALD010000020.1"/>
</dbReference>
<evidence type="ECO:0000313" key="2">
    <source>
        <dbReference type="EMBL" id="GAA1082530.1"/>
    </source>
</evidence>
<reference evidence="2 3" key="1">
    <citation type="journal article" date="2019" name="Int. J. Syst. Evol. Microbiol.">
        <title>The Global Catalogue of Microorganisms (GCM) 10K type strain sequencing project: providing services to taxonomists for standard genome sequencing and annotation.</title>
        <authorList>
            <consortium name="The Broad Institute Genomics Platform"/>
            <consortium name="The Broad Institute Genome Sequencing Center for Infectious Disease"/>
            <person name="Wu L."/>
            <person name="Ma J."/>
        </authorList>
    </citation>
    <scope>NUCLEOTIDE SEQUENCE [LARGE SCALE GENOMIC DNA]</scope>
    <source>
        <strain evidence="2 3">JCM 13002</strain>
    </source>
</reference>
<comment type="caution">
    <text evidence="2">The sequence shown here is derived from an EMBL/GenBank/DDBJ whole genome shotgun (WGS) entry which is preliminary data.</text>
</comment>
<name>A0ABN1TGB5_9ACTN</name>
<evidence type="ECO:0000256" key="1">
    <source>
        <dbReference type="SAM" id="MobiDB-lite"/>
    </source>
</evidence>
<accession>A0ABN1TGB5</accession>
<protein>
    <submittedName>
        <fullName evidence="2">Uncharacterized protein</fullName>
    </submittedName>
</protein>
<proteinExistence type="predicted"/>
<dbReference type="EMBL" id="BAAALD010000020">
    <property type="protein sequence ID" value="GAA1082530.1"/>
    <property type="molecule type" value="Genomic_DNA"/>
</dbReference>
<dbReference type="Proteomes" id="UP001499987">
    <property type="component" value="Unassembled WGS sequence"/>
</dbReference>
<organism evidence="2 3">
    <name type="scientific">Kitasatospora arboriphila</name>
    <dbReference type="NCBI Taxonomy" id="258052"/>
    <lineage>
        <taxon>Bacteria</taxon>
        <taxon>Bacillati</taxon>
        <taxon>Actinomycetota</taxon>
        <taxon>Actinomycetes</taxon>
        <taxon>Kitasatosporales</taxon>
        <taxon>Streptomycetaceae</taxon>
        <taxon>Kitasatospora</taxon>
    </lineage>
</organism>
<feature type="region of interest" description="Disordered" evidence="1">
    <location>
        <begin position="37"/>
        <end position="73"/>
    </location>
</feature>